<protein>
    <submittedName>
        <fullName evidence="2">Uncharacterized protein</fullName>
    </submittedName>
</protein>
<evidence type="ECO:0000256" key="1">
    <source>
        <dbReference type="SAM" id="Phobius"/>
    </source>
</evidence>
<reference evidence="2 3" key="1">
    <citation type="submission" date="2018-08" db="EMBL/GenBank/DDBJ databases">
        <title>Murine metabolic-syndrome-specific gut microbial biobank.</title>
        <authorList>
            <person name="Liu C."/>
        </authorList>
    </citation>
    <scope>NUCLEOTIDE SEQUENCE [LARGE SCALE GENOMIC DNA]</scope>
    <source>
        <strain evidence="2 3">X69</strain>
    </source>
</reference>
<accession>A0A845RFV0</accession>
<dbReference type="AlphaFoldDB" id="A0A845RFV0"/>
<keyword evidence="1" id="KW-0472">Membrane</keyword>
<dbReference type="Proteomes" id="UP000446348">
    <property type="component" value="Unassembled WGS sequence"/>
</dbReference>
<evidence type="ECO:0000313" key="3">
    <source>
        <dbReference type="Proteomes" id="UP000446348"/>
    </source>
</evidence>
<proteinExistence type="predicted"/>
<name>A0A845RFV0_9FIRM</name>
<feature type="transmembrane region" description="Helical" evidence="1">
    <location>
        <begin position="23"/>
        <end position="42"/>
    </location>
</feature>
<organism evidence="2 3">
    <name type="scientific">Anaerotruncus colihominis</name>
    <dbReference type="NCBI Taxonomy" id="169435"/>
    <lineage>
        <taxon>Bacteria</taxon>
        <taxon>Bacillati</taxon>
        <taxon>Bacillota</taxon>
        <taxon>Clostridia</taxon>
        <taxon>Eubacteriales</taxon>
        <taxon>Oscillospiraceae</taxon>
        <taxon>Anaerotruncus</taxon>
    </lineage>
</organism>
<keyword evidence="1" id="KW-0812">Transmembrane</keyword>
<gene>
    <name evidence="2" type="ORF">D3Z39_06420</name>
</gene>
<keyword evidence="1" id="KW-1133">Transmembrane helix</keyword>
<comment type="caution">
    <text evidence="2">The sequence shown here is derived from an EMBL/GenBank/DDBJ whole genome shotgun (WGS) entry which is preliminary data.</text>
</comment>
<sequence length="186" mass="21332">MSGGLHGAAVAAAKAFLAEIIKAIFYIILFCVFIPFFLYLSVVHPNFQYPTVQNSTIQEMNAKAAYVGSLYDSCPNLTRQEADTIIARLSAGYDDVVVTEDFGNTDPYWFISISSIWHEQDLERITEESVRELVRQNIEYTYWVETYYVDSDEDESAPRYRIYIDIYDIDPNALMQKLGLDTFKAQ</sequence>
<evidence type="ECO:0000313" key="2">
    <source>
        <dbReference type="EMBL" id="NBI78503.1"/>
    </source>
</evidence>
<dbReference type="EMBL" id="QXWZ01000008">
    <property type="protein sequence ID" value="NBI78503.1"/>
    <property type="molecule type" value="Genomic_DNA"/>
</dbReference>
<dbReference type="RefSeq" id="WP_160209353.1">
    <property type="nucleotide sequence ID" value="NZ_QXWZ01000008.1"/>
</dbReference>